<accession>A0A5C8NTM6</accession>
<dbReference type="EMBL" id="VDUW01000005">
    <property type="protein sequence ID" value="TXL64522.1"/>
    <property type="molecule type" value="Genomic_DNA"/>
</dbReference>
<keyword evidence="3" id="KW-1185">Reference proteome</keyword>
<evidence type="ECO:0000313" key="3">
    <source>
        <dbReference type="Proteomes" id="UP000321574"/>
    </source>
</evidence>
<reference evidence="2 3" key="1">
    <citation type="submission" date="2019-06" db="EMBL/GenBank/DDBJ databases">
        <title>Cerasibacillus sp. nov., isolated from maize field.</title>
        <authorList>
            <person name="Lin S.-Y."/>
            <person name="Tsai C.-F."/>
            <person name="Young C.-C."/>
        </authorList>
    </citation>
    <scope>NUCLEOTIDE SEQUENCE [LARGE SCALE GENOMIC DNA]</scope>
    <source>
        <strain evidence="2 3">CC-CFT480</strain>
    </source>
</reference>
<evidence type="ECO:0000256" key="1">
    <source>
        <dbReference type="SAM" id="Phobius"/>
    </source>
</evidence>
<protein>
    <submittedName>
        <fullName evidence="2">Uncharacterized protein</fullName>
    </submittedName>
</protein>
<feature type="transmembrane region" description="Helical" evidence="1">
    <location>
        <begin position="6"/>
        <end position="24"/>
    </location>
</feature>
<name>A0A5C8NTM6_9BACI</name>
<dbReference type="AlphaFoldDB" id="A0A5C8NTM6"/>
<keyword evidence="1" id="KW-1133">Transmembrane helix</keyword>
<comment type="caution">
    <text evidence="2">The sequence shown here is derived from an EMBL/GenBank/DDBJ whole genome shotgun (WGS) entry which is preliminary data.</text>
</comment>
<gene>
    <name evidence="2" type="ORF">FHP05_09405</name>
</gene>
<dbReference type="Proteomes" id="UP000321574">
    <property type="component" value="Unassembled WGS sequence"/>
</dbReference>
<dbReference type="RefSeq" id="WP_147667393.1">
    <property type="nucleotide sequence ID" value="NZ_VDUW01000005.1"/>
</dbReference>
<evidence type="ECO:0000313" key="2">
    <source>
        <dbReference type="EMBL" id="TXL64522.1"/>
    </source>
</evidence>
<feature type="transmembrane region" description="Helical" evidence="1">
    <location>
        <begin position="36"/>
        <end position="56"/>
    </location>
</feature>
<organism evidence="2 3">
    <name type="scientific">Cerasibacillus terrae</name>
    <dbReference type="NCBI Taxonomy" id="2498845"/>
    <lineage>
        <taxon>Bacteria</taxon>
        <taxon>Bacillati</taxon>
        <taxon>Bacillota</taxon>
        <taxon>Bacilli</taxon>
        <taxon>Bacillales</taxon>
        <taxon>Bacillaceae</taxon>
        <taxon>Cerasibacillus</taxon>
    </lineage>
</organism>
<proteinExistence type="predicted"/>
<keyword evidence="1" id="KW-0812">Transmembrane</keyword>
<keyword evidence="1" id="KW-0472">Membrane</keyword>
<sequence>MTYLSSIVVASIFAYFLMFALYMIKEKVSGIKNLTFIFSFLAWIFSIISFYQVGILAEQHGVVGQATFGDAFLSLTALVLLGKVLFYPAEDNTVTEEATLYFQESKQN</sequence>
<dbReference type="OrthoDB" id="9920686at2"/>